<dbReference type="Proteomes" id="UP000237347">
    <property type="component" value="Unassembled WGS sequence"/>
</dbReference>
<keyword evidence="2" id="KW-1185">Reference proteome</keyword>
<dbReference type="EMBL" id="PKMF04001160">
    <property type="protein sequence ID" value="KAK7813951.1"/>
    <property type="molecule type" value="Genomic_DNA"/>
</dbReference>
<gene>
    <name evidence="1" type="ORF">CFP56_004123</name>
</gene>
<organism evidence="1 2">
    <name type="scientific">Quercus suber</name>
    <name type="common">Cork oak</name>
    <dbReference type="NCBI Taxonomy" id="58331"/>
    <lineage>
        <taxon>Eukaryota</taxon>
        <taxon>Viridiplantae</taxon>
        <taxon>Streptophyta</taxon>
        <taxon>Embryophyta</taxon>
        <taxon>Tracheophyta</taxon>
        <taxon>Spermatophyta</taxon>
        <taxon>Magnoliopsida</taxon>
        <taxon>eudicotyledons</taxon>
        <taxon>Gunneridae</taxon>
        <taxon>Pentapetalae</taxon>
        <taxon>rosids</taxon>
        <taxon>fabids</taxon>
        <taxon>Fagales</taxon>
        <taxon>Fagaceae</taxon>
        <taxon>Quercus</taxon>
    </lineage>
</organism>
<sequence>MMLISRTKLVEQQRDTVSSWLVETLKLKIMKLRKENEILRRQLPCSEDGLRDGSFDKQVDVEILQSRLVCDCKSFMQFCRLQWFGFVTLEAEIGCDHHGGSRVFLNNAKLIMGVMWISIHCSL</sequence>
<reference evidence="1 2" key="1">
    <citation type="journal article" date="2018" name="Sci. Data">
        <title>The draft genome sequence of cork oak.</title>
        <authorList>
            <person name="Ramos A.M."/>
            <person name="Usie A."/>
            <person name="Barbosa P."/>
            <person name="Barros P.M."/>
            <person name="Capote T."/>
            <person name="Chaves I."/>
            <person name="Simoes F."/>
            <person name="Abreu I."/>
            <person name="Carrasquinho I."/>
            <person name="Faro C."/>
            <person name="Guimaraes J.B."/>
            <person name="Mendonca D."/>
            <person name="Nobrega F."/>
            <person name="Rodrigues L."/>
            <person name="Saibo N.J.M."/>
            <person name="Varela M.C."/>
            <person name="Egas C."/>
            <person name="Matos J."/>
            <person name="Miguel C.M."/>
            <person name="Oliveira M.M."/>
            <person name="Ricardo C.P."/>
            <person name="Goncalves S."/>
        </authorList>
    </citation>
    <scope>NUCLEOTIDE SEQUENCE [LARGE SCALE GENOMIC DNA]</scope>
    <source>
        <strain evidence="2">cv. HL8</strain>
    </source>
</reference>
<evidence type="ECO:0000313" key="2">
    <source>
        <dbReference type="Proteomes" id="UP000237347"/>
    </source>
</evidence>
<dbReference type="AlphaFoldDB" id="A0AAW0II67"/>
<name>A0AAW0II67_QUESU</name>
<accession>A0AAW0II67</accession>
<protein>
    <submittedName>
        <fullName evidence="1">Protein at-4/1</fullName>
    </submittedName>
</protein>
<evidence type="ECO:0000313" key="1">
    <source>
        <dbReference type="EMBL" id="KAK7813951.1"/>
    </source>
</evidence>
<comment type="caution">
    <text evidence="1">The sequence shown here is derived from an EMBL/GenBank/DDBJ whole genome shotgun (WGS) entry which is preliminary data.</text>
</comment>
<proteinExistence type="predicted"/>